<dbReference type="ExpressionAtlas" id="A0A096NA13">
    <property type="expression patterns" value="baseline"/>
</dbReference>
<dbReference type="GO" id="GO:0005783">
    <property type="term" value="C:endoplasmic reticulum"/>
    <property type="evidence" value="ECO:0007669"/>
    <property type="project" value="TreeGrafter"/>
</dbReference>
<evidence type="ECO:0000256" key="4">
    <source>
        <dbReference type="SAM" id="Coils"/>
    </source>
</evidence>
<dbReference type="STRING" id="9555.ENSPANP00000009507"/>
<feature type="coiled-coil region" evidence="4">
    <location>
        <begin position="450"/>
        <end position="762"/>
    </location>
</feature>
<sequence length="1050" mass="117808">MSWFNASQLSSFAKQALSQAQKSIDRVLDIQEEEPSIWAETIPYGEPGISSPVSGGWDTSTWGLKSNTEPQSPPIASPKAITKPVRRTVVDESENFFSAFLSPTDVQTIQKSPVVSKPPAKSQRPEEEVKSSLHESLHIGQSRTPETTESQVKDSLCVSGETLAAGTSSPKTEGKHEETVNKESDMKVPTVSLKVSESVIDAKTTTESISNMSTQSLTAETKDMALEPKEQKHEDRQSNTPSPPVSTFSSGTSTTSDIEVLDHESVISESSASSRQETTDSKSSLHLMQTSFQLLSASACPEYNRLDDFQKLTESCCSSDAFERIDSFSVQSLDSRSVSEINSDDELSGKGYALVPITVNSSTPKSKTVESAEGKSEEVNETLVIPTEEAEMEESGRSATPVNCEQPDILVSSTPINEGHTVLDRVAEQCEPAESQPEALSEKEDVCKTVEFLNEKLEKREAQLLSLSKEKALLEEAYDNLKDEMFRVKEESSSISSLKDEFTQRIAEAEKKVQLACKERDAAKKEIKNIKEELATRLNSSETADLLKEKDEQIRGLMEEGEKLSKQQLHNSNIIKKLRAKDKENENMVAKLNKKVKALEEELQHLKQVLDGKEEVEKQHRENIKKLNSVVERQEKDLGRLQVDMDELEEKNRSIQAALDSAYKELTDLHKANAAKDSEAQEAALSREMKAKEELSAALEKAQEEARQQQETLAIQVGDLRLALQRTEQAAARKEDYLRHEISELQQRLQEAENRNQELSQSVSSTTRPLLRQIENLQATLGSQTSSWEKLEKNLSDRLGESQTLLAAAVERERAATEELLANKIQMSSMESQNSLLRQENSRFQAQLESEKNRLCKLEDENNRYQVELENLKDEYVRTLEETRKEKTLLNSQLEMERMKVEQERKKAIFTQEAIKEKERKPFSVSSTPTMSRSSSISGVDMAGLQTSFLSQDESHDHSFGPMSVSANGSNLYDAVRMGAGSSIIENLQSQLKLREGEITHLQDLDQRYNTILQMYGEKAEEAEELRLDLEDVKNMYKTQIDELLRQRLS</sequence>
<feature type="coiled-coil region" evidence="4">
    <location>
        <begin position="985"/>
        <end position="1047"/>
    </location>
</feature>
<dbReference type="Proteomes" id="UP000028761">
    <property type="component" value="Chromosome 2"/>
</dbReference>
<dbReference type="GO" id="GO:0005794">
    <property type="term" value="C:Golgi apparatus"/>
    <property type="evidence" value="ECO:0007669"/>
    <property type="project" value="UniProtKB-SubCell"/>
</dbReference>
<proteinExistence type="predicted"/>
<organism evidence="7 8">
    <name type="scientific">Papio anubis</name>
    <name type="common">Olive baboon</name>
    <dbReference type="NCBI Taxonomy" id="9555"/>
    <lineage>
        <taxon>Eukaryota</taxon>
        <taxon>Metazoa</taxon>
        <taxon>Chordata</taxon>
        <taxon>Craniata</taxon>
        <taxon>Vertebrata</taxon>
        <taxon>Euteleostomi</taxon>
        <taxon>Mammalia</taxon>
        <taxon>Eutheria</taxon>
        <taxon>Euarchontoglires</taxon>
        <taxon>Primates</taxon>
        <taxon>Haplorrhini</taxon>
        <taxon>Catarrhini</taxon>
        <taxon>Cercopithecidae</taxon>
        <taxon>Cercopithecinae</taxon>
        <taxon>Papio</taxon>
    </lineage>
</organism>
<evidence type="ECO:0000256" key="2">
    <source>
        <dbReference type="ARBA" id="ARBA00023034"/>
    </source>
</evidence>
<dbReference type="Bgee" id="ENSPANG00000014204">
    <property type="expression patterns" value="Expressed in pancreas and 66 other cell types or tissues"/>
</dbReference>
<feature type="compositionally biased region" description="Low complexity" evidence="5">
    <location>
        <begin position="924"/>
        <end position="938"/>
    </location>
</feature>
<evidence type="ECO:0000313" key="8">
    <source>
        <dbReference type="Proteomes" id="UP000028761"/>
    </source>
</evidence>
<accession>A0A096NA13</accession>
<evidence type="ECO:0000256" key="3">
    <source>
        <dbReference type="ARBA" id="ARBA00023054"/>
    </source>
</evidence>
<feature type="compositionally biased region" description="Basic and acidic residues" evidence="5">
    <location>
        <begin position="220"/>
        <end position="237"/>
    </location>
</feature>
<dbReference type="GeneTree" id="ENSGT00390000010697"/>
<reference evidence="7 8" key="1">
    <citation type="submission" date="2012-03" db="EMBL/GenBank/DDBJ databases">
        <title>Whole Genome Assembly of Papio anubis.</title>
        <authorList>
            <person name="Liu Y.L."/>
            <person name="Abraham K.A."/>
            <person name="Akbar H.A."/>
            <person name="Ali S.A."/>
            <person name="Anosike U.A."/>
            <person name="Aqrawi P.A."/>
            <person name="Arias F.A."/>
            <person name="Attaway T.A."/>
            <person name="Awwad R.A."/>
            <person name="Babu C.B."/>
            <person name="Bandaranaike D.B."/>
            <person name="Battles P.B."/>
            <person name="Bell A.B."/>
            <person name="Beltran B.B."/>
            <person name="Berhane-Mersha D.B."/>
            <person name="Bess C.B."/>
            <person name="Bickham C.B."/>
            <person name="Bolden T.B."/>
            <person name="Carter K.C."/>
            <person name="Chau D.C."/>
            <person name="Chavez A.C."/>
            <person name="Clerc-Blankenburg K.C."/>
            <person name="Coyle M.C."/>
            <person name="Dao M.D."/>
            <person name="Davila M.L.D."/>
            <person name="Davy-Carroll L.D."/>
            <person name="Denson S.D."/>
            <person name="Dinh H.D."/>
            <person name="Fernandez S.F."/>
            <person name="Fernando P.F."/>
            <person name="Forbes L.F."/>
            <person name="Francis C.F."/>
            <person name="Francisco L.F."/>
            <person name="Fu Q.F."/>
            <person name="Garcia-Iii R.G."/>
            <person name="Garrett T.G."/>
            <person name="Gross S.G."/>
            <person name="Gubbala S.G."/>
            <person name="Hirani K.H."/>
            <person name="Hogues M.H."/>
            <person name="Hollins B.H."/>
            <person name="Jackson L.J."/>
            <person name="Javaid M.J."/>
            <person name="Jhangiani S.J."/>
            <person name="Johnson A.J."/>
            <person name="Johnson B.J."/>
            <person name="Jones J.J."/>
            <person name="Joshi V.J."/>
            <person name="Kalu J.K."/>
            <person name="Khan N.K."/>
            <person name="Korchina V.K."/>
            <person name="Kovar C.K."/>
            <person name="Lago L.L."/>
            <person name="Lara F.L."/>
            <person name="Le T.-K.L."/>
            <person name="Lee S.L."/>
            <person name="Legall-Iii F.L."/>
            <person name="Lemon S.L."/>
            <person name="Liu J.L."/>
            <person name="Liu Y.-S.L."/>
            <person name="Liyanage D.L."/>
            <person name="Lopez J.L."/>
            <person name="Lorensuhewa L.L."/>
            <person name="Mata R.M."/>
            <person name="Mathew T.M."/>
            <person name="Mercado C.M."/>
            <person name="Mercado I.M."/>
            <person name="Morales K.M."/>
            <person name="Morgan M.M."/>
            <person name="Munidasa M.M."/>
            <person name="Ngo D.N."/>
            <person name="Nguyen L.N."/>
            <person name="Nguyen T.N."/>
            <person name="Nguyen N.N."/>
            <person name="Obregon M.O."/>
            <person name="Okwuonu G.O."/>
            <person name="Ongeri F.O."/>
            <person name="Onwere C.O."/>
            <person name="Osifeso I.O."/>
            <person name="Parra A.P."/>
            <person name="Patil S.P."/>
            <person name="Perez A.P."/>
            <person name="Perez Y.P."/>
            <person name="Pham C.P."/>
            <person name="Pu L.-L.P."/>
            <person name="Puazo M.P."/>
            <person name="Quiroz J.Q."/>
            <person name="Rouhana J.R."/>
            <person name="Ruiz M.R."/>
            <person name="Ruiz S.-J.R."/>
            <person name="Saada N.S."/>
            <person name="Santibanez J.S."/>
            <person name="Scheel M.S."/>
            <person name="Schneider B.S."/>
            <person name="Simmons D.S."/>
            <person name="Sisson I.S."/>
            <person name="Tang L.-Y.T."/>
            <person name="Thornton R.T."/>
            <person name="Tisius J.T."/>
            <person name="Toledanes G.T."/>
            <person name="Trejos Z.T."/>
            <person name="Usmani K.U."/>
            <person name="Varghese R.V."/>
            <person name="Vattathil S.V."/>
            <person name="Vee V.V."/>
            <person name="Walker D.W."/>
            <person name="Weissenberger G.W."/>
            <person name="White C.W."/>
            <person name="Williams A.W."/>
            <person name="Woodworth J.W."/>
            <person name="Wright R.W."/>
            <person name="Zhu Y.Z."/>
            <person name="Han Y.H."/>
            <person name="Newsham I.N."/>
            <person name="Nazareth L.N."/>
            <person name="Worley K.W."/>
            <person name="Muzny D.M."/>
            <person name="Rogers J.R."/>
            <person name="Gibbs R.G."/>
        </authorList>
    </citation>
    <scope>NUCLEOTIDE SEQUENCE [LARGE SCALE GENOMIC DNA]</scope>
</reference>
<evidence type="ECO:0000259" key="6">
    <source>
        <dbReference type="Pfam" id="PF12325"/>
    </source>
</evidence>
<evidence type="ECO:0000256" key="1">
    <source>
        <dbReference type="ARBA" id="ARBA00004555"/>
    </source>
</evidence>
<dbReference type="Ensembl" id="ENSPANT00000023606.3">
    <property type="protein sequence ID" value="ENSPANP00000009507.3"/>
    <property type="gene ID" value="ENSPANG00000014204.3"/>
</dbReference>
<dbReference type="AlphaFoldDB" id="A0A096NA13"/>
<reference evidence="7" key="2">
    <citation type="submission" date="2025-08" db="UniProtKB">
        <authorList>
            <consortium name="Ensembl"/>
        </authorList>
    </citation>
    <scope>IDENTIFICATION</scope>
</reference>
<feature type="compositionally biased region" description="Basic and acidic residues" evidence="5">
    <location>
        <begin position="172"/>
        <end position="186"/>
    </location>
</feature>
<evidence type="ECO:0000313" key="7">
    <source>
        <dbReference type="Ensembl" id="ENSPANP00000009507.3"/>
    </source>
</evidence>
<dbReference type="Pfam" id="PF12325">
    <property type="entry name" value="TMF_TATA_bd"/>
    <property type="match status" value="1"/>
</dbReference>
<evidence type="ECO:0000256" key="5">
    <source>
        <dbReference type="SAM" id="MobiDB-lite"/>
    </source>
</evidence>
<feature type="domain" description="TATA element modulatory factor 1 TATA binding" evidence="6">
    <location>
        <begin position="1001"/>
        <end position="1044"/>
    </location>
</feature>
<dbReference type="Pfam" id="PF12329">
    <property type="entry name" value="TMF_DNA_bd"/>
    <property type="match status" value="1"/>
</dbReference>
<dbReference type="PANTHER" id="PTHR46515:SF1">
    <property type="entry name" value="TATA ELEMENT MODULATORY FACTOR"/>
    <property type="match status" value="1"/>
</dbReference>
<name>A0A096NA13_PAPAN</name>
<dbReference type="PANTHER" id="PTHR46515">
    <property type="entry name" value="TATA ELEMENT MODULATORY FACTOR TMF1"/>
    <property type="match status" value="1"/>
</dbReference>
<feature type="compositionally biased region" description="Polar residues" evidence="5">
    <location>
        <begin position="51"/>
        <end position="70"/>
    </location>
</feature>
<keyword evidence="3 4" id="KW-0175">Coiled coil</keyword>
<reference evidence="7" key="3">
    <citation type="submission" date="2025-09" db="UniProtKB">
        <authorList>
            <consortium name="Ensembl"/>
        </authorList>
    </citation>
    <scope>IDENTIFICATION</scope>
</reference>
<dbReference type="InterPro" id="IPR052602">
    <property type="entry name" value="Growth_transcription_reg"/>
</dbReference>
<keyword evidence="2" id="KW-0333">Golgi apparatus</keyword>
<dbReference type="HOGENOM" id="CLU_009915_0_0_1"/>
<feature type="compositionally biased region" description="Polar residues" evidence="5">
    <location>
        <begin position="203"/>
        <end position="219"/>
    </location>
</feature>
<feature type="region of interest" description="Disordered" evidence="5">
    <location>
        <begin position="38"/>
        <end position="80"/>
    </location>
</feature>
<keyword evidence="8" id="KW-1185">Reference proteome</keyword>
<feature type="region of interest" description="Disordered" evidence="5">
    <location>
        <begin position="108"/>
        <end position="284"/>
    </location>
</feature>
<gene>
    <name evidence="7" type="primary">TMF1</name>
</gene>
<comment type="subcellular location">
    <subcellularLocation>
        <location evidence="1">Golgi apparatus</location>
    </subcellularLocation>
</comment>
<feature type="compositionally biased region" description="Low complexity" evidence="5">
    <location>
        <begin position="245"/>
        <end position="256"/>
    </location>
</feature>
<dbReference type="InterPro" id="IPR022091">
    <property type="entry name" value="TMF_TATA-bd"/>
</dbReference>
<feature type="compositionally biased region" description="Basic and acidic residues" evidence="5">
    <location>
        <begin position="123"/>
        <end position="137"/>
    </location>
</feature>
<feature type="compositionally biased region" description="Polar residues" evidence="5">
    <location>
        <begin position="139"/>
        <end position="150"/>
    </location>
</feature>
<dbReference type="InterPro" id="IPR022092">
    <property type="entry name" value="TMF_DNA-bd"/>
</dbReference>
<feature type="region of interest" description="Disordered" evidence="5">
    <location>
        <begin position="919"/>
        <end position="938"/>
    </location>
</feature>
<dbReference type="eggNOG" id="KOG4673">
    <property type="taxonomic scope" value="Eukaryota"/>
</dbReference>
<protein>
    <submittedName>
        <fullName evidence="7">TATA element modulatory factor 1</fullName>
    </submittedName>
</protein>